<sequence>MMEKSNPRIRWDKSTYLHTSDMIKLAIRLAYRNPTFAVFSVLASLPLFLIMLTHELAIHCIFADASSRLRLVSSYSSQRLHIASGLIQETLVKFLQASLLYSVPALLLNLLTAVTTVHSSSTIFAEGRSACLLDMLKDSINKTRWKWPLITSTLVSFYSLVSWVCIVSWGGIGSFFASGKALHLSIWGLISVVAMAKWLEYRAVWDVAIVLSISEDKGVFEALSTASSITKGSRIRGCVLMLLNFTWWFGPAVLGFYVRRRCSAQSTYAVAVAVAEAGLVCAGKVVKWVVCVVYCHDCKRRSSRGKVVLEGGEGEHALLLRTVSS</sequence>
<evidence type="ECO:0000313" key="2">
    <source>
        <dbReference type="Proteomes" id="UP000827889"/>
    </source>
</evidence>
<dbReference type="Proteomes" id="UP000827889">
    <property type="component" value="Chromosome 6"/>
</dbReference>
<name>A0A8B8MU21_9MYRT</name>
<keyword evidence="1" id="KW-0472">Membrane</keyword>
<organism evidence="2 3">
    <name type="scientific">Rhodamnia argentea</name>
    <dbReference type="NCBI Taxonomy" id="178133"/>
    <lineage>
        <taxon>Eukaryota</taxon>
        <taxon>Viridiplantae</taxon>
        <taxon>Streptophyta</taxon>
        <taxon>Embryophyta</taxon>
        <taxon>Tracheophyta</taxon>
        <taxon>Spermatophyta</taxon>
        <taxon>Magnoliopsida</taxon>
        <taxon>eudicotyledons</taxon>
        <taxon>Gunneridae</taxon>
        <taxon>Pentapetalae</taxon>
        <taxon>rosids</taxon>
        <taxon>malvids</taxon>
        <taxon>Myrtales</taxon>
        <taxon>Myrtaceae</taxon>
        <taxon>Myrtoideae</taxon>
        <taxon>Myrteae</taxon>
        <taxon>Australasian group</taxon>
        <taxon>Rhodamnia</taxon>
    </lineage>
</organism>
<keyword evidence="1" id="KW-1133">Transmembrane helix</keyword>
<evidence type="ECO:0000256" key="1">
    <source>
        <dbReference type="SAM" id="Phobius"/>
    </source>
</evidence>
<accession>A0A8B8MU21</accession>
<dbReference type="GeneID" id="115727508"/>
<dbReference type="KEGG" id="rarg:115727508"/>
<keyword evidence="2" id="KW-1185">Reference proteome</keyword>
<feature type="transmembrane region" description="Helical" evidence="1">
    <location>
        <begin position="99"/>
        <end position="124"/>
    </location>
</feature>
<protein>
    <submittedName>
        <fullName evidence="3">Uncharacterized protein LOC115727508</fullName>
    </submittedName>
</protein>
<dbReference type="PANTHER" id="PTHR36714">
    <property type="entry name" value="T23E23.1"/>
    <property type="match status" value="1"/>
</dbReference>
<reference evidence="3" key="1">
    <citation type="submission" date="2025-08" db="UniProtKB">
        <authorList>
            <consortium name="RefSeq"/>
        </authorList>
    </citation>
    <scope>IDENTIFICATION</scope>
    <source>
        <tissue evidence="3">Leaf</tissue>
    </source>
</reference>
<dbReference type="RefSeq" id="XP_030513591.1">
    <property type="nucleotide sequence ID" value="XM_030657731.2"/>
</dbReference>
<feature type="transmembrane region" description="Helical" evidence="1">
    <location>
        <begin position="34"/>
        <end position="52"/>
    </location>
</feature>
<keyword evidence="1" id="KW-0812">Transmembrane</keyword>
<evidence type="ECO:0000313" key="3">
    <source>
        <dbReference type="RefSeq" id="XP_030513591.1"/>
    </source>
</evidence>
<dbReference type="PANTHER" id="PTHR36714:SF1">
    <property type="entry name" value="T23E23.1"/>
    <property type="match status" value="1"/>
</dbReference>
<feature type="transmembrane region" description="Helical" evidence="1">
    <location>
        <begin position="145"/>
        <end position="169"/>
    </location>
</feature>
<feature type="transmembrane region" description="Helical" evidence="1">
    <location>
        <begin position="181"/>
        <end position="199"/>
    </location>
</feature>
<dbReference type="OrthoDB" id="1095660at2759"/>
<gene>
    <name evidence="3" type="primary">LOC115727508</name>
</gene>
<feature type="transmembrane region" description="Helical" evidence="1">
    <location>
        <begin position="238"/>
        <end position="258"/>
    </location>
</feature>
<proteinExistence type="predicted"/>
<dbReference type="AlphaFoldDB" id="A0A8B8MU21"/>